<evidence type="ECO:0000256" key="2">
    <source>
        <dbReference type="ARBA" id="ARBA00023082"/>
    </source>
</evidence>
<dbReference type="Pfam" id="PF00140">
    <property type="entry name" value="Sigma70_r1_2"/>
    <property type="match status" value="1"/>
</dbReference>
<dbReference type="SUPFAM" id="SSF88946">
    <property type="entry name" value="Sigma2 domain of RNA polymerase sigma factors"/>
    <property type="match status" value="1"/>
</dbReference>
<name>A0ABQ3NFW6_STRVG</name>
<comment type="function">
    <text evidence="5">Sigma factors are initiation factors that promote the attachment of RNA polymerase to specific initiation sites and are then released. This sigma factor is the primary sigma factor during exponential growth.</text>
</comment>
<gene>
    <name evidence="9" type="primary">hrdB_1</name>
    <name evidence="5" type="synonym">sigA</name>
    <name evidence="9" type="ORF">Scinn_11420</name>
</gene>
<comment type="subunit">
    <text evidence="5">Interacts transiently with the RNA polymerase catalytic core.</text>
</comment>
<dbReference type="NCBIfam" id="TIGR02937">
    <property type="entry name" value="sigma70-ECF"/>
    <property type="match status" value="1"/>
</dbReference>
<dbReference type="InterPro" id="IPR014284">
    <property type="entry name" value="RNA_pol_sigma-70_dom"/>
</dbReference>
<sequence>MSASTSRTLPPEIADSESVMALIERGKAEGQIAGDDVRRAFEADQIPATQWKNVLRSLNQILEEEGVTLMVSAAESPKRTTRKSVAAKSPAKRTATEPVRKTAARTTAAQPAAPAVPAAETADPQAPDALVEEAATEPVAKKAAAKKTAAKKAAPAKKATAKKTAAKKTAAKKDSDEAGDDESPEEGPDAVKAEGEEEDESGENKGFVISDDEDDAPAQQVVVAGATADPVKDYLKQIGKVPLLNAEQEVELAKRIEAGLFAEDKLANSDKLAPKLKRELEIIAEDGRRAKNHLLEANLRLVVSLAKRYTGRGMLFLDLIQEGNLGLIRAVEKFDYTKGYKFSTYATWWIRQAITRAMADQARTIRIPVHMVEVINKLARVQRQMLQDLGREPTPEELAKELDMTPEKVIEVQKYGREPISLHTPLGEDGDSEFGDLIEDSEAVVPADAVSFTLLQEQLHSVLDTLSEREAGVVSMRFGLTDGQPKTLDEIGKVYGVTRERIRQIESKTMSKLRHPSRSQVLRDYLD</sequence>
<dbReference type="InterPro" id="IPR050239">
    <property type="entry name" value="Sigma-70_RNA_pol_init_factors"/>
</dbReference>
<feature type="region of interest" description="Sigma-70 factor domain-3" evidence="5">
    <location>
        <begin position="373"/>
        <end position="449"/>
    </location>
</feature>
<comment type="similarity">
    <text evidence="5">Belongs to the sigma-70 factor family. RpoD/SigA subfamily.</text>
</comment>
<comment type="subcellular location">
    <subcellularLocation>
        <location evidence="5">Cytoplasm</location>
    </subcellularLocation>
</comment>
<dbReference type="Pfam" id="PF04539">
    <property type="entry name" value="Sigma70_r3"/>
    <property type="match status" value="1"/>
</dbReference>
<keyword evidence="1 5" id="KW-0805">Transcription regulation</keyword>
<accession>A0ABQ3NFW6</accession>
<feature type="region of interest" description="Sigma-70 factor domain-4" evidence="5">
    <location>
        <begin position="462"/>
        <end position="515"/>
    </location>
</feature>
<dbReference type="InterPro" id="IPR036388">
    <property type="entry name" value="WH-like_DNA-bd_sf"/>
</dbReference>
<dbReference type="InterPro" id="IPR013325">
    <property type="entry name" value="RNA_pol_sigma_r2"/>
</dbReference>
<evidence type="ECO:0000313" key="10">
    <source>
        <dbReference type="Proteomes" id="UP000660554"/>
    </source>
</evidence>
<feature type="compositionally biased region" description="Low complexity" evidence="6">
    <location>
        <begin position="104"/>
        <end position="124"/>
    </location>
</feature>
<dbReference type="InterPro" id="IPR028630">
    <property type="entry name" value="Sigma70_RpoD"/>
</dbReference>
<evidence type="ECO:0000256" key="1">
    <source>
        <dbReference type="ARBA" id="ARBA00023015"/>
    </source>
</evidence>
<comment type="caution">
    <text evidence="9">The sequence shown here is derived from an EMBL/GenBank/DDBJ whole genome shotgun (WGS) entry which is preliminary data.</text>
</comment>
<dbReference type="Gene3D" id="1.10.10.10">
    <property type="entry name" value="Winged helix-like DNA-binding domain superfamily/Winged helix DNA-binding domain"/>
    <property type="match status" value="2"/>
</dbReference>
<feature type="region of interest" description="Disordered" evidence="6">
    <location>
        <begin position="142"/>
        <end position="214"/>
    </location>
</feature>
<protein>
    <recommendedName>
        <fullName evidence="5">RNA polymerase sigma factor SigA</fullName>
    </recommendedName>
</protein>
<keyword evidence="2 5" id="KW-0731">Sigma factor</keyword>
<dbReference type="InterPro" id="IPR009042">
    <property type="entry name" value="RNA_pol_sigma70_r1_2"/>
</dbReference>
<keyword evidence="4 5" id="KW-0804">Transcription</keyword>
<feature type="short sequence motif" description="Interaction with polymerase core subunit RpoC" evidence="5">
    <location>
        <begin position="318"/>
        <end position="321"/>
    </location>
</feature>
<proteinExistence type="inferred from homology"/>
<evidence type="ECO:0000256" key="6">
    <source>
        <dbReference type="SAM" id="MobiDB-lite"/>
    </source>
</evidence>
<dbReference type="NCBIfam" id="NF004561">
    <property type="entry name" value="PRK05901.1-3"/>
    <property type="match status" value="1"/>
</dbReference>
<evidence type="ECO:0000256" key="5">
    <source>
        <dbReference type="HAMAP-Rule" id="MF_00963"/>
    </source>
</evidence>
<evidence type="ECO:0000256" key="3">
    <source>
        <dbReference type="ARBA" id="ARBA00023125"/>
    </source>
</evidence>
<reference evidence="10" key="1">
    <citation type="submission" date="2020-09" db="EMBL/GenBank/DDBJ databases">
        <title>Whole genome shotgun sequence of Streptomyces cinnamonensis NBRC 15873.</title>
        <authorList>
            <person name="Komaki H."/>
            <person name="Tamura T."/>
        </authorList>
    </citation>
    <scope>NUCLEOTIDE SEQUENCE [LARGE SCALE GENOMIC DNA]</scope>
    <source>
        <strain evidence="10">NBRC 15873</strain>
    </source>
</reference>
<dbReference type="InterPro" id="IPR000943">
    <property type="entry name" value="RNA_pol_sigma70"/>
</dbReference>
<dbReference type="InterPro" id="IPR013324">
    <property type="entry name" value="RNA_pol_sigma_r3/r4-like"/>
</dbReference>
<dbReference type="EMBL" id="BNDV01000002">
    <property type="protein sequence ID" value="GHI11679.1"/>
    <property type="molecule type" value="Genomic_DNA"/>
</dbReference>
<keyword evidence="10" id="KW-1185">Reference proteome</keyword>
<dbReference type="Pfam" id="PF04545">
    <property type="entry name" value="Sigma70_r4"/>
    <property type="match status" value="1"/>
</dbReference>
<feature type="region of interest" description="Disordered" evidence="6">
    <location>
        <begin position="73"/>
        <end position="125"/>
    </location>
</feature>
<evidence type="ECO:0000256" key="4">
    <source>
        <dbReference type="ARBA" id="ARBA00023163"/>
    </source>
</evidence>
<feature type="domain" description="RNA polymerase sigma-70" evidence="8">
    <location>
        <begin position="487"/>
        <end position="513"/>
    </location>
</feature>
<dbReference type="InterPro" id="IPR007624">
    <property type="entry name" value="RNA_pol_sigma70_r3"/>
</dbReference>
<feature type="region of interest" description="Sigma-70 factor domain-2" evidence="5">
    <location>
        <begin position="294"/>
        <end position="364"/>
    </location>
</feature>
<evidence type="ECO:0000313" key="9">
    <source>
        <dbReference type="EMBL" id="GHI11679.1"/>
    </source>
</evidence>
<dbReference type="CDD" id="cd06171">
    <property type="entry name" value="Sigma70_r4"/>
    <property type="match status" value="1"/>
</dbReference>
<feature type="compositionally biased region" description="Acidic residues" evidence="6">
    <location>
        <begin position="177"/>
        <end position="188"/>
    </location>
</feature>
<organism evidence="9 10">
    <name type="scientific">Streptomyces virginiae</name>
    <name type="common">Streptomyces cinnamonensis</name>
    <dbReference type="NCBI Taxonomy" id="1961"/>
    <lineage>
        <taxon>Bacteria</taxon>
        <taxon>Bacillati</taxon>
        <taxon>Actinomycetota</taxon>
        <taxon>Actinomycetes</taxon>
        <taxon>Kitasatosporales</taxon>
        <taxon>Streptomycetaceae</taxon>
        <taxon>Streptomyces</taxon>
    </lineage>
</organism>
<evidence type="ECO:0000259" key="8">
    <source>
        <dbReference type="PROSITE" id="PS00716"/>
    </source>
</evidence>
<dbReference type="Proteomes" id="UP000660554">
    <property type="component" value="Unassembled WGS sequence"/>
</dbReference>
<feature type="DNA-binding region" description="H-T-H motif" evidence="5">
    <location>
        <begin position="488"/>
        <end position="507"/>
    </location>
</feature>
<dbReference type="NCBIfam" id="TIGR02393">
    <property type="entry name" value="RpoD_Cterm"/>
    <property type="match status" value="1"/>
</dbReference>
<dbReference type="PROSITE" id="PS00715">
    <property type="entry name" value="SIGMA70_1"/>
    <property type="match status" value="1"/>
</dbReference>
<dbReference type="PROSITE" id="PS00716">
    <property type="entry name" value="SIGMA70_2"/>
    <property type="match status" value="1"/>
</dbReference>
<keyword evidence="3 5" id="KW-0238">DNA-binding</keyword>
<feature type="compositionally biased region" description="Basic residues" evidence="6">
    <location>
        <begin position="159"/>
        <end position="170"/>
    </location>
</feature>
<evidence type="ECO:0000259" key="7">
    <source>
        <dbReference type="PROSITE" id="PS00715"/>
    </source>
</evidence>
<dbReference type="NCBIfam" id="NF005920">
    <property type="entry name" value="PRK07921.1"/>
    <property type="match status" value="1"/>
</dbReference>
<keyword evidence="5" id="KW-0963">Cytoplasm</keyword>
<dbReference type="Gene3D" id="1.10.601.10">
    <property type="entry name" value="RNA Polymerase Primary Sigma Factor"/>
    <property type="match status" value="2"/>
</dbReference>
<dbReference type="PANTHER" id="PTHR30603:SF59">
    <property type="entry name" value="RNA POLYMERASE PRINCIPAL SIGMA FACTOR HRDA"/>
    <property type="match status" value="1"/>
</dbReference>
<dbReference type="PRINTS" id="PR00046">
    <property type="entry name" value="SIGMA70FCT"/>
</dbReference>
<dbReference type="Pfam" id="PF04542">
    <property type="entry name" value="Sigma70_r2"/>
    <property type="match status" value="1"/>
</dbReference>
<dbReference type="HAMAP" id="MF_00963">
    <property type="entry name" value="Sigma70_RpoD_SigA"/>
    <property type="match status" value="1"/>
</dbReference>
<dbReference type="SUPFAM" id="SSF88659">
    <property type="entry name" value="Sigma3 and sigma4 domains of RNA polymerase sigma factors"/>
    <property type="match status" value="2"/>
</dbReference>
<dbReference type="InterPro" id="IPR007627">
    <property type="entry name" value="RNA_pol_sigma70_r2"/>
</dbReference>
<dbReference type="InterPro" id="IPR007630">
    <property type="entry name" value="RNA_pol_sigma70_r4"/>
</dbReference>
<dbReference type="PANTHER" id="PTHR30603">
    <property type="entry name" value="RNA POLYMERASE SIGMA FACTOR RPO"/>
    <property type="match status" value="1"/>
</dbReference>
<feature type="domain" description="RNA polymerase sigma-70" evidence="7">
    <location>
        <begin position="318"/>
        <end position="331"/>
    </location>
</feature>
<dbReference type="InterPro" id="IPR012760">
    <property type="entry name" value="RNA_pol_sigma_RpoD_C"/>
</dbReference>